<dbReference type="AlphaFoldDB" id="A0A1V0N372"/>
<dbReference type="STRING" id="74969.FAD_0643"/>
<dbReference type="PANTHER" id="PTHR11680">
    <property type="entry name" value="SERINE HYDROXYMETHYLTRANSFERASE"/>
    <property type="match status" value="1"/>
</dbReference>
<dbReference type="Gene3D" id="3.90.1150.10">
    <property type="entry name" value="Aspartate Aminotransferase, domain 1"/>
    <property type="match status" value="1"/>
</dbReference>
<dbReference type="GO" id="GO:0004372">
    <property type="term" value="F:glycine hydroxymethyltransferase activity"/>
    <property type="evidence" value="ECO:0007669"/>
    <property type="project" value="TreeGrafter"/>
</dbReference>
<gene>
    <name evidence="4" type="ORF">FAD_0643</name>
</gene>
<reference evidence="4 5" key="1">
    <citation type="submission" date="2011-10" db="EMBL/GenBank/DDBJ databases">
        <title>Metabolic and evolutionary patterns in the extreme acidophile Ferroplasma acidiphilum.</title>
        <authorList>
            <person name="Golyshina O.V."/>
            <person name="Kozyavkin S.A."/>
            <person name="Tatusov R.L."/>
            <person name="Slesarev A.I."/>
            <person name="Golyshin P.N."/>
        </authorList>
    </citation>
    <scope>NUCLEOTIDE SEQUENCE [LARGE SCALE GENOMIC DNA]</scope>
    <source>
        <strain evidence="5">Y</strain>
    </source>
</reference>
<evidence type="ECO:0000313" key="5">
    <source>
        <dbReference type="Proteomes" id="UP000192050"/>
    </source>
</evidence>
<dbReference type="SUPFAM" id="SSF53383">
    <property type="entry name" value="PLP-dependent transferases"/>
    <property type="match status" value="1"/>
</dbReference>
<dbReference type="GO" id="GO:0008168">
    <property type="term" value="F:methyltransferase activity"/>
    <property type="evidence" value="ECO:0007669"/>
    <property type="project" value="UniProtKB-KW"/>
</dbReference>
<dbReference type="GO" id="GO:0019264">
    <property type="term" value="P:glycine biosynthetic process from serine"/>
    <property type="evidence" value="ECO:0007669"/>
    <property type="project" value="TreeGrafter"/>
</dbReference>
<evidence type="ECO:0000256" key="2">
    <source>
        <dbReference type="ARBA" id="ARBA00022898"/>
    </source>
</evidence>
<proteinExistence type="predicted"/>
<dbReference type="GO" id="GO:0046653">
    <property type="term" value="P:tetrahydrofolate metabolic process"/>
    <property type="evidence" value="ECO:0007669"/>
    <property type="project" value="TreeGrafter"/>
</dbReference>
<protein>
    <submittedName>
        <fullName evidence="4">Serine hydroxymethyltransferase</fullName>
    </submittedName>
</protein>
<keyword evidence="4" id="KW-0808">Transferase</keyword>
<comment type="cofactor">
    <cofactor evidence="1">
        <name>pyridoxal 5'-phosphate</name>
        <dbReference type="ChEBI" id="CHEBI:597326"/>
    </cofactor>
</comment>
<organism evidence="4 5">
    <name type="scientific">Ferroplasma acidiphilum</name>
    <dbReference type="NCBI Taxonomy" id="74969"/>
    <lineage>
        <taxon>Archaea</taxon>
        <taxon>Methanobacteriati</taxon>
        <taxon>Thermoplasmatota</taxon>
        <taxon>Thermoplasmata</taxon>
        <taxon>Thermoplasmatales</taxon>
        <taxon>Ferroplasmaceae</taxon>
        <taxon>Ferroplasma</taxon>
    </lineage>
</organism>
<keyword evidence="2" id="KW-0663">Pyridoxal phosphate</keyword>
<dbReference type="Proteomes" id="UP000192050">
    <property type="component" value="Chromosome"/>
</dbReference>
<dbReference type="InterPro" id="IPR015421">
    <property type="entry name" value="PyrdxlP-dep_Trfase_major"/>
</dbReference>
<sequence length="387" mass="43183">MIMETARIIDEYDKYRNSTLNLQASENVLSPDARKALSSDMASRYSLSIGDYNAYGGTVYFDRILDLLKDNTCRLFGSKYCDPRPLSGHVAAEMSLLSVLGTNKNVMAISEEDGGYPGYSGGHLDRVLGYKFYEAPYSNFDLEYDLVEEKIKANNIGTIILGQSMFIKPYDMKRISEICEKHGTKILYDASHVMGLLAGKAFQPDALKYSNIVYGSTHKTFFGPQGGIILTDEEDIYNQIEDNAIFNTMDNINLSRIASLSIAVEEMLKFGKVYAGSVVKNTANLSHSLIENGFGLLPGSENSETHQILIDPEYLKGKGFGYHSFSTQLEKNRIIIDRFGRIGTQEITRWGISDMESLSDIITGICNKLNRAVEINDMIGAKALKFW</sequence>
<dbReference type="GO" id="GO:0032259">
    <property type="term" value="P:methylation"/>
    <property type="evidence" value="ECO:0007669"/>
    <property type="project" value="UniProtKB-KW"/>
</dbReference>
<dbReference type="PANTHER" id="PTHR11680:SF35">
    <property type="entry name" value="SERINE HYDROXYMETHYLTRANSFERASE 1"/>
    <property type="match status" value="1"/>
</dbReference>
<dbReference type="InterPro" id="IPR049943">
    <property type="entry name" value="Ser_HO-MeTrfase-like"/>
</dbReference>
<dbReference type="InterPro" id="IPR015424">
    <property type="entry name" value="PyrdxlP-dep_Trfase"/>
</dbReference>
<dbReference type="EMBL" id="CP015363">
    <property type="protein sequence ID" value="ARD84554.1"/>
    <property type="molecule type" value="Genomic_DNA"/>
</dbReference>
<feature type="domain" description="Serine hydroxymethyltransferase-like" evidence="3">
    <location>
        <begin position="5"/>
        <end position="320"/>
    </location>
</feature>
<dbReference type="KEGG" id="fai:FAD_0643"/>
<dbReference type="GO" id="GO:0005737">
    <property type="term" value="C:cytoplasm"/>
    <property type="evidence" value="ECO:0007669"/>
    <property type="project" value="TreeGrafter"/>
</dbReference>
<dbReference type="Gene3D" id="3.40.640.10">
    <property type="entry name" value="Type I PLP-dependent aspartate aminotransferase-like (Major domain)"/>
    <property type="match status" value="1"/>
</dbReference>
<keyword evidence="5" id="KW-1185">Reference proteome</keyword>
<name>A0A1V0N372_9ARCH</name>
<accession>A0A1V0N372</accession>
<dbReference type="GO" id="GO:0030170">
    <property type="term" value="F:pyridoxal phosphate binding"/>
    <property type="evidence" value="ECO:0007669"/>
    <property type="project" value="TreeGrafter"/>
</dbReference>
<dbReference type="Pfam" id="PF00464">
    <property type="entry name" value="SHMT"/>
    <property type="match status" value="1"/>
</dbReference>
<dbReference type="InterPro" id="IPR039429">
    <property type="entry name" value="SHMT-like_dom"/>
</dbReference>
<dbReference type="InterPro" id="IPR015422">
    <property type="entry name" value="PyrdxlP-dep_Trfase_small"/>
</dbReference>
<evidence type="ECO:0000313" key="4">
    <source>
        <dbReference type="EMBL" id="ARD84554.1"/>
    </source>
</evidence>
<evidence type="ECO:0000256" key="1">
    <source>
        <dbReference type="ARBA" id="ARBA00001933"/>
    </source>
</evidence>
<evidence type="ECO:0000259" key="3">
    <source>
        <dbReference type="Pfam" id="PF00464"/>
    </source>
</evidence>
<keyword evidence="4" id="KW-0489">Methyltransferase</keyword>